<gene>
    <name evidence="2" type="ORF">CAAU_0081</name>
</gene>
<protein>
    <recommendedName>
        <fullName evidence="1">Putative Se/S carrier protein-like domain-containing protein</fullName>
    </recommendedName>
</protein>
<dbReference type="AlphaFoldDB" id="G0V3P1"/>
<name>G0V3P1_9CLOT</name>
<dbReference type="Pfam" id="PF11823">
    <property type="entry name" value="Se_S_carrier"/>
    <property type="match status" value="1"/>
</dbReference>
<reference evidence="2 3" key="1">
    <citation type="journal article" date="2011" name="J. Bacteriol.">
        <title>Draft genome sequence of Caloramator australicus strain RC3T, a thermoanaerobe from the Great Artesian Basin of Australia.</title>
        <authorList>
            <person name="Ogg C.D."/>
            <person name="Patel B.K.C."/>
        </authorList>
    </citation>
    <scope>NUCLEOTIDE SEQUENCE [LARGE SCALE GENOMIC DNA]</scope>
    <source>
        <strain evidence="2 3">RC3</strain>
    </source>
</reference>
<accession>G0V3P1</accession>
<comment type="caution">
    <text evidence="2">The sequence shown here is derived from an EMBL/GenBank/DDBJ whole genome shotgun (WGS) entry which is preliminary data.</text>
</comment>
<evidence type="ECO:0000313" key="2">
    <source>
        <dbReference type="EMBL" id="CCC57731.1"/>
    </source>
</evidence>
<evidence type="ECO:0000313" key="3">
    <source>
        <dbReference type="Proteomes" id="UP000007652"/>
    </source>
</evidence>
<dbReference type="InterPro" id="IPR021778">
    <property type="entry name" value="Se/S_carrier-like"/>
</dbReference>
<sequence length="77" mass="9043">MQYIVTFYTQNGAFKFQRFLRDKGIDVKLMPTPRVLSSSCGISAAFEYEEDITGFIIEEVDAIYKRNNNQYNLVYRD</sequence>
<dbReference type="STRING" id="857293.CAAU_0081"/>
<dbReference type="eggNOG" id="ENOG5033E1T">
    <property type="taxonomic scope" value="Bacteria"/>
</dbReference>
<dbReference type="RefSeq" id="WP_008907454.1">
    <property type="nucleotide sequence ID" value="NZ_CAKP01000001.1"/>
</dbReference>
<dbReference type="Proteomes" id="UP000007652">
    <property type="component" value="Unassembled WGS sequence"/>
</dbReference>
<feature type="domain" description="Putative Se/S carrier protein-like" evidence="1">
    <location>
        <begin position="2"/>
        <end position="51"/>
    </location>
</feature>
<keyword evidence="3" id="KW-1185">Reference proteome</keyword>
<proteinExistence type="predicted"/>
<dbReference type="OrthoDB" id="3192849at2"/>
<organism evidence="2 3">
    <name type="scientific">Caloramator australicus RC3</name>
    <dbReference type="NCBI Taxonomy" id="857293"/>
    <lineage>
        <taxon>Bacteria</taxon>
        <taxon>Bacillati</taxon>
        <taxon>Bacillota</taxon>
        <taxon>Clostridia</taxon>
        <taxon>Eubacteriales</taxon>
        <taxon>Clostridiaceae</taxon>
        <taxon>Caloramator</taxon>
    </lineage>
</organism>
<evidence type="ECO:0000259" key="1">
    <source>
        <dbReference type="Pfam" id="PF11823"/>
    </source>
</evidence>
<dbReference type="EMBL" id="CAKP01000001">
    <property type="protein sequence ID" value="CCC57731.1"/>
    <property type="molecule type" value="Genomic_DNA"/>
</dbReference>